<dbReference type="UniPathway" id="UPA00056">
    <property type="reaction ID" value="UER00093"/>
</dbReference>
<dbReference type="NCBIfam" id="TIGR00453">
    <property type="entry name" value="ispD"/>
    <property type="match status" value="1"/>
</dbReference>
<feature type="site" description="Transition state stabilizer" evidence="13">
    <location>
        <position position="271"/>
    </location>
</feature>
<dbReference type="AlphaFoldDB" id="A0A1I3T7A7"/>
<comment type="pathway">
    <text evidence="5 13">Isoprenoid biosynthesis; isopentenyl diphosphate biosynthesis via DXP pathway; isopentenyl diphosphate from 1-deoxy-D-xylulose 5-phosphate: step 2/6.</text>
</comment>
<dbReference type="GO" id="GO:0019288">
    <property type="term" value="P:isopentenyl diphosphate biosynthetic process, methylerythritol 4-phosphate pathway"/>
    <property type="evidence" value="ECO:0007669"/>
    <property type="project" value="UniProtKB-UniRule"/>
</dbReference>
<dbReference type="SUPFAM" id="SSF69765">
    <property type="entry name" value="IpsF-like"/>
    <property type="match status" value="1"/>
</dbReference>
<gene>
    <name evidence="13" type="primary">ispDF</name>
    <name evidence="15" type="ORF">SAMN04488082_105105</name>
</gene>
<feature type="binding site" evidence="13">
    <location>
        <position position="245"/>
    </location>
    <ligand>
        <name>a divalent metal cation</name>
        <dbReference type="ChEBI" id="CHEBI:60240"/>
    </ligand>
</feature>
<dbReference type="OrthoDB" id="9804336at2"/>
<dbReference type="EC" id="4.6.1.12" evidence="13"/>
<dbReference type="InterPro" id="IPR034683">
    <property type="entry name" value="IspD/TarI"/>
</dbReference>
<keyword evidence="11 13" id="KW-0456">Lyase</keyword>
<feature type="site" description="Transition state stabilizer" evidence="13">
    <location>
        <position position="370"/>
    </location>
</feature>
<dbReference type="InterPro" id="IPR036571">
    <property type="entry name" value="MECDP_synthase_sf"/>
</dbReference>
<feature type="binding site" evidence="13">
    <location>
        <position position="279"/>
    </location>
    <ligand>
        <name>a divalent metal cation</name>
        <dbReference type="ChEBI" id="CHEBI:60240"/>
    </ligand>
</feature>
<feature type="binding site" evidence="13">
    <location>
        <begin position="298"/>
        <end position="302"/>
    </location>
    <ligand>
        <name>4-CDP-2-C-methyl-D-erythritol 2-phosphate</name>
        <dbReference type="ChEBI" id="CHEBI:57919"/>
    </ligand>
</feature>
<dbReference type="GO" id="GO:0008685">
    <property type="term" value="F:2-C-methyl-D-erythritol 2,4-cyclodiphosphate synthase activity"/>
    <property type="evidence" value="ECO:0007669"/>
    <property type="project" value="UniProtKB-UniRule"/>
</dbReference>
<feature type="site" description="Transition state stabilizer" evidence="13">
    <location>
        <position position="27"/>
    </location>
</feature>
<dbReference type="HAMAP" id="MF_01520">
    <property type="entry name" value="IspDF"/>
    <property type="match status" value="1"/>
</dbReference>
<evidence type="ECO:0000256" key="5">
    <source>
        <dbReference type="ARBA" id="ARBA00004787"/>
    </source>
</evidence>
<feature type="region of interest" description="2-C-methyl-D-erythritol 2,4-cyclodiphosphate synthase" evidence="13">
    <location>
        <begin position="239"/>
        <end position="396"/>
    </location>
</feature>
<evidence type="ECO:0000256" key="13">
    <source>
        <dbReference type="HAMAP-Rule" id="MF_01520"/>
    </source>
</evidence>
<feature type="binding site" evidence="13">
    <location>
        <position position="247"/>
    </location>
    <ligand>
        <name>a divalent metal cation</name>
        <dbReference type="ChEBI" id="CHEBI:60240"/>
    </ligand>
</feature>
<dbReference type="GO" id="GO:0016114">
    <property type="term" value="P:terpenoid biosynthetic process"/>
    <property type="evidence" value="ECO:0007669"/>
    <property type="project" value="InterPro"/>
</dbReference>
<dbReference type="InterPro" id="IPR018294">
    <property type="entry name" value="ISPD_synthase_CS"/>
</dbReference>
<comment type="caution">
    <text evidence="13">Lacks conserved residue(s) required for the propagation of feature annotation.</text>
</comment>
<evidence type="ECO:0000256" key="10">
    <source>
        <dbReference type="ARBA" id="ARBA00023229"/>
    </source>
</evidence>
<dbReference type="RefSeq" id="WP_092373558.1">
    <property type="nucleotide sequence ID" value="NZ_FORX01000005.1"/>
</dbReference>
<evidence type="ECO:0000313" key="16">
    <source>
        <dbReference type="Proteomes" id="UP000198635"/>
    </source>
</evidence>
<dbReference type="EC" id="2.7.7.60" evidence="13"/>
<feature type="binding site" evidence="13">
    <location>
        <begin position="245"/>
        <end position="247"/>
    </location>
    <ligand>
        <name>4-CDP-2-C-methyl-D-erythritol 2-phosphate</name>
        <dbReference type="ChEBI" id="CHEBI:57919"/>
    </ligand>
</feature>
<dbReference type="NCBIfam" id="TIGR00151">
    <property type="entry name" value="ispF"/>
    <property type="match status" value="1"/>
</dbReference>
<dbReference type="PANTHER" id="PTHR43181">
    <property type="entry name" value="2-C-METHYL-D-ERYTHRITOL 2,4-CYCLODIPHOSPHATE SYNTHASE, CHLOROPLASTIC"/>
    <property type="match status" value="1"/>
</dbReference>
<dbReference type="FunFam" id="3.90.550.10:FF:000003">
    <property type="entry name" value="2-C-methyl-D-erythritol 4-phosphate cytidylyltransferase"/>
    <property type="match status" value="1"/>
</dbReference>
<comment type="similarity">
    <text evidence="13">In the C-terminal section; belongs to the IspF family.</text>
</comment>
<evidence type="ECO:0000256" key="2">
    <source>
        <dbReference type="ARBA" id="ARBA00001282"/>
    </source>
</evidence>
<evidence type="ECO:0000256" key="4">
    <source>
        <dbReference type="ARBA" id="ARBA00004709"/>
    </source>
</evidence>
<keyword evidence="16" id="KW-1185">Reference proteome</keyword>
<dbReference type="Gene3D" id="3.30.1330.50">
    <property type="entry name" value="2-C-methyl-D-erythritol 2,4-cyclodiphosphate synthase"/>
    <property type="match status" value="1"/>
</dbReference>
<keyword evidence="8 13" id="KW-0548">Nucleotidyltransferase</keyword>
<evidence type="ECO:0000256" key="6">
    <source>
        <dbReference type="ARBA" id="ARBA00009789"/>
    </source>
</evidence>
<dbReference type="InterPro" id="IPR029044">
    <property type="entry name" value="Nucleotide-diphossugar_trans"/>
</dbReference>
<keyword evidence="10 13" id="KW-0414">Isoprene biosynthesis</keyword>
<dbReference type="HAMAP" id="MF_00107">
    <property type="entry name" value="IspF"/>
    <property type="match status" value="1"/>
</dbReference>
<comment type="similarity">
    <text evidence="6">Belongs to the IspD/TarI cytidylyltransferase family. IspD subfamily.</text>
</comment>
<feature type="binding site" evidence="13">
    <location>
        <begin position="293"/>
        <end position="295"/>
    </location>
    <ligand>
        <name>4-CDP-2-C-methyl-D-erythritol 2-phosphate</name>
        <dbReference type="ChEBI" id="CHEBI:57919"/>
    </ligand>
</feature>
<protein>
    <recommendedName>
        <fullName evidence="13">Bifunctional enzyme IspD/IspF</fullName>
    </recommendedName>
    <domain>
        <recommendedName>
            <fullName evidence="13">2-C-methyl-D-erythritol 4-phosphate cytidylyltransferase</fullName>
            <ecNumber evidence="13">2.7.7.60</ecNumber>
        </recommendedName>
        <alternativeName>
            <fullName evidence="13">4-diphosphocytidyl-2C-methyl-D-erythritol synthase</fullName>
        </alternativeName>
        <alternativeName>
            <fullName evidence="13">MEP cytidylyltransferase</fullName>
            <shortName evidence="13">MCT</shortName>
        </alternativeName>
    </domain>
    <domain>
        <recommendedName>
            <fullName evidence="13">2-C-methyl-D-erythritol 2,4-cyclodiphosphate synthase</fullName>
            <shortName evidence="13">MECDP-synthase</shortName>
            <shortName evidence="13">MECPP-synthase</shortName>
            <shortName evidence="13">MECPS</shortName>
            <ecNumber evidence="13">4.6.1.12</ecNumber>
        </recommendedName>
    </domain>
</protein>
<evidence type="ECO:0000256" key="3">
    <source>
        <dbReference type="ARBA" id="ARBA00001968"/>
    </source>
</evidence>
<dbReference type="CDD" id="cd02516">
    <property type="entry name" value="CDP-ME_synthetase"/>
    <property type="match status" value="1"/>
</dbReference>
<comment type="function">
    <text evidence="13">Bifunctional enzyme that catalyzes the formation of 4-diphosphocytidyl-2-C-methyl-D-erythritol from CTP and 2-C-methyl-D-erythritol 4-phosphate (MEP) (IspD), and catalyzes the conversion of 4-diphosphocytidyl-2-C-methyl-D-erythritol 2-phosphate (CDP-ME2P) to 2-C-methyl-D-erythritol 2,4-cyclodiphosphate (ME-CPP) with a corresponding release of cytidine 5-monophosphate (CMP) (IspF).</text>
</comment>
<evidence type="ECO:0000256" key="9">
    <source>
        <dbReference type="ARBA" id="ARBA00022723"/>
    </source>
</evidence>
<dbReference type="Pfam" id="PF01128">
    <property type="entry name" value="IspD"/>
    <property type="match status" value="1"/>
</dbReference>
<dbReference type="CDD" id="cd00554">
    <property type="entry name" value="MECDP_synthase"/>
    <property type="match status" value="1"/>
</dbReference>
<keyword evidence="12 13" id="KW-0511">Multifunctional enzyme</keyword>
<dbReference type="PROSITE" id="PS01295">
    <property type="entry name" value="ISPD"/>
    <property type="match status" value="1"/>
</dbReference>
<dbReference type="Pfam" id="PF02542">
    <property type="entry name" value="YgbB"/>
    <property type="match status" value="1"/>
</dbReference>
<proteinExistence type="inferred from homology"/>
<evidence type="ECO:0000256" key="11">
    <source>
        <dbReference type="ARBA" id="ARBA00023239"/>
    </source>
</evidence>
<dbReference type="EMBL" id="FORX01000005">
    <property type="protein sequence ID" value="SFJ66500.1"/>
    <property type="molecule type" value="Genomic_DNA"/>
</dbReference>
<feature type="site" description="Positions MEP for the nucleophilic attack" evidence="13">
    <location>
        <position position="163"/>
    </location>
</feature>
<dbReference type="InterPro" id="IPR020555">
    <property type="entry name" value="MECDP_synthase_CS"/>
</dbReference>
<dbReference type="Proteomes" id="UP000198635">
    <property type="component" value="Unassembled WGS sequence"/>
</dbReference>
<dbReference type="STRING" id="52560.SAMN04488082_105105"/>
<name>A0A1I3T7A7_9BACT</name>
<feature type="site" description="Positions MEP for the nucleophilic attack" evidence="13">
    <location>
        <position position="219"/>
    </location>
</feature>
<dbReference type="InterPro" id="IPR003526">
    <property type="entry name" value="MECDP_synthase"/>
</dbReference>
<dbReference type="GO" id="GO:0046872">
    <property type="term" value="F:metal ion binding"/>
    <property type="evidence" value="ECO:0007669"/>
    <property type="project" value="UniProtKB-KW"/>
</dbReference>
<comment type="pathway">
    <text evidence="4 13">Isoprenoid biosynthesis; isopentenyl diphosphate biosynthesis via DXP pathway; isopentenyl diphosphate from 1-deoxy-D-xylulose 5-phosphate: step 4/6.</text>
</comment>
<dbReference type="Gene3D" id="3.90.550.10">
    <property type="entry name" value="Spore Coat Polysaccharide Biosynthesis Protein SpsA, Chain A"/>
    <property type="match status" value="1"/>
</dbReference>
<feature type="binding site" evidence="13">
    <location>
        <begin position="271"/>
        <end position="272"/>
    </location>
    <ligand>
        <name>4-CDP-2-C-methyl-D-erythritol 2-phosphate</name>
        <dbReference type="ChEBI" id="CHEBI:57919"/>
    </ligand>
</feature>
<comment type="cofactor">
    <cofactor evidence="3 13">
        <name>a divalent metal cation</name>
        <dbReference type="ChEBI" id="CHEBI:60240"/>
    </cofactor>
</comment>
<dbReference type="HAMAP" id="MF_00108">
    <property type="entry name" value="IspD"/>
    <property type="match status" value="1"/>
</dbReference>
<dbReference type="PANTHER" id="PTHR43181:SF1">
    <property type="entry name" value="2-C-METHYL-D-ERYTHRITOL 2,4-CYCLODIPHOSPHATE SYNTHASE, CHLOROPLASTIC"/>
    <property type="match status" value="1"/>
</dbReference>
<feature type="binding site" evidence="13">
    <location>
        <position position="379"/>
    </location>
    <ligand>
        <name>4-CDP-2-C-methyl-D-erythritol 2-phosphate</name>
        <dbReference type="ChEBI" id="CHEBI:57919"/>
    </ligand>
</feature>
<dbReference type="GO" id="GO:0050518">
    <property type="term" value="F:2-C-methyl-D-erythritol 4-phosphate cytidylyltransferase activity"/>
    <property type="evidence" value="ECO:0007669"/>
    <property type="project" value="UniProtKB-UniRule"/>
</dbReference>
<dbReference type="InterPro" id="IPR001228">
    <property type="entry name" value="IspD"/>
</dbReference>
<dbReference type="SUPFAM" id="SSF53448">
    <property type="entry name" value="Nucleotide-diphospho-sugar transferases"/>
    <property type="match status" value="1"/>
</dbReference>
<evidence type="ECO:0000259" key="14">
    <source>
        <dbReference type="Pfam" id="PF02542"/>
    </source>
</evidence>
<comment type="catalytic activity">
    <reaction evidence="1 13">
        <text>4-CDP-2-C-methyl-D-erythritol 2-phosphate = 2-C-methyl-D-erythritol 2,4-cyclic diphosphate + CMP</text>
        <dbReference type="Rhea" id="RHEA:23864"/>
        <dbReference type="ChEBI" id="CHEBI:57919"/>
        <dbReference type="ChEBI" id="CHEBI:58483"/>
        <dbReference type="ChEBI" id="CHEBI:60377"/>
        <dbReference type="EC" id="4.6.1.12"/>
    </reaction>
</comment>
<evidence type="ECO:0000256" key="8">
    <source>
        <dbReference type="ARBA" id="ARBA00022695"/>
    </source>
</evidence>
<keyword evidence="9 13" id="KW-0479">Metal-binding</keyword>
<reference evidence="16" key="1">
    <citation type="submission" date="2016-10" db="EMBL/GenBank/DDBJ databases">
        <authorList>
            <person name="Varghese N."/>
            <person name="Submissions S."/>
        </authorList>
    </citation>
    <scope>NUCLEOTIDE SEQUENCE [LARGE SCALE GENOMIC DNA]</scope>
    <source>
        <strain evidence="16">DSM 5918</strain>
    </source>
</reference>
<dbReference type="InterPro" id="IPR026596">
    <property type="entry name" value="IspD/F"/>
</dbReference>
<comment type="similarity">
    <text evidence="13">In the N-terminal section; belongs to the IspD/TarI cytidylyltransferase family. IspD subfamily.</text>
</comment>
<evidence type="ECO:0000256" key="7">
    <source>
        <dbReference type="ARBA" id="ARBA00022679"/>
    </source>
</evidence>
<organism evidence="15 16">
    <name type="scientific">Desulfomicrobium apsheronum</name>
    <dbReference type="NCBI Taxonomy" id="52560"/>
    <lineage>
        <taxon>Bacteria</taxon>
        <taxon>Pseudomonadati</taxon>
        <taxon>Thermodesulfobacteriota</taxon>
        <taxon>Desulfovibrionia</taxon>
        <taxon>Desulfovibrionales</taxon>
        <taxon>Desulfomicrobiaceae</taxon>
        <taxon>Desulfomicrobium</taxon>
    </lineage>
</organism>
<feature type="domain" description="2-C-methyl-D-erythritol 2,4-cyclodiphosphate synthase" evidence="14">
    <location>
        <begin position="240"/>
        <end position="390"/>
    </location>
</feature>
<sequence length="396" mass="42715">MTHSLWTIILAAGQGSRLAASTGGTRKQFLHHEGHPLYWRSVLTMSAVPELAGVVLVFPPQEMEQRSAELENLKNISDPGVRILTTAGGDRRQDSVRLGLAALPRDCTRVLVHDSARPFFSPALVQALLAGLTDDVHGVIPAIPVTDTIKQVEDDLVLATLPRETMRAVQTPQLFPADLLRRVHEQALREDWTVTDDASMIERAGYSVRIVPGESANLKITTPEDLRVLATPAPLPVPCTGFGYDVHAYGGNRPMVLGGMPIAGAPFVKAHSDGDVLLHALCDAILGCLGLGDIGEHFPDSDDRFENISSGILLSEVMDKARALGLCITHVDLTVIAQVPRLAPHKEAIRGNVARLLELCDQQVNVKATTEEHLGFTGRKEGIKAVAVVTATRKQA</sequence>
<feature type="region of interest" description="2-C-methyl-D-erythritol 4-phosphate cytidylyltransferase" evidence="13">
    <location>
        <begin position="1"/>
        <end position="238"/>
    </location>
</feature>
<evidence type="ECO:0000313" key="15">
    <source>
        <dbReference type="EMBL" id="SFJ66500.1"/>
    </source>
</evidence>
<feature type="site" description="Transition state stabilizer" evidence="13">
    <location>
        <position position="17"/>
    </location>
</feature>
<feature type="binding site" evidence="13">
    <location>
        <begin position="369"/>
        <end position="372"/>
    </location>
    <ligand>
        <name>4-CDP-2-C-methyl-D-erythritol 2-phosphate</name>
        <dbReference type="ChEBI" id="CHEBI:57919"/>
    </ligand>
</feature>
<comment type="catalytic activity">
    <reaction evidence="2 13">
        <text>2-C-methyl-D-erythritol 4-phosphate + CTP + H(+) = 4-CDP-2-C-methyl-D-erythritol + diphosphate</text>
        <dbReference type="Rhea" id="RHEA:13429"/>
        <dbReference type="ChEBI" id="CHEBI:15378"/>
        <dbReference type="ChEBI" id="CHEBI:33019"/>
        <dbReference type="ChEBI" id="CHEBI:37563"/>
        <dbReference type="ChEBI" id="CHEBI:57823"/>
        <dbReference type="ChEBI" id="CHEBI:58262"/>
        <dbReference type="EC" id="2.7.7.60"/>
    </reaction>
</comment>
<evidence type="ECO:0000256" key="1">
    <source>
        <dbReference type="ARBA" id="ARBA00000200"/>
    </source>
</evidence>
<dbReference type="PROSITE" id="PS01350">
    <property type="entry name" value="ISPF"/>
    <property type="match status" value="1"/>
</dbReference>
<accession>A0A1I3T7A7</accession>
<keyword evidence="7 13" id="KW-0808">Transferase</keyword>
<evidence type="ECO:0000256" key="12">
    <source>
        <dbReference type="ARBA" id="ARBA00023268"/>
    </source>
</evidence>
<feature type="binding site" evidence="13">
    <location>
        <position position="376"/>
    </location>
    <ligand>
        <name>4-CDP-2-C-methyl-D-erythritol 2-phosphate</name>
        <dbReference type="ChEBI" id="CHEBI:57919"/>
    </ligand>
</feature>